<dbReference type="InterPro" id="IPR014964">
    <property type="entry name" value="DUF1830"/>
</dbReference>
<evidence type="ECO:0000313" key="2">
    <source>
        <dbReference type="Proteomes" id="UP000481033"/>
    </source>
</evidence>
<protein>
    <submittedName>
        <fullName evidence="1">DUF1830 domain-containing protein</fullName>
    </submittedName>
</protein>
<comment type="caution">
    <text evidence="1">The sequence shown here is derived from an EMBL/GenBank/DDBJ whole genome shotgun (WGS) entry which is preliminary data.</text>
</comment>
<name>A0A6M0RGT3_9CYAN</name>
<accession>A0A6M0RGT3</accession>
<organism evidence="1 2">
    <name type="scientific">Adonisia turfae CCMR0081</name>
    <dbReference type="NCBI Taxonomy" id="2292702"/>
    <lineage>
        <taxon>Bacteria</taxon>
        <taxon>Bacillati</taxon>
        <taxon>Cyanobacteriota</taxon>
        <taxon>Adonisia</taxon>
        <taxon>Adonisia turfae</taxon>
    </lineage>
</organism>
<dbReference type="RefSeq" id="WP_163696877.1">
    <property type="nucleotide sequence ID" value="NZ_QXHD01000004.1"/>
</dbReference>
<dbReference type="Proteomes" id="UP000481033">
    <property type="component" value="Unassembled WGS sequence"/>
</dbReference>
<sequence>MNNTIDPLPDNVSGYIACCYLNPTDRLQIVRITNIPNWYFERVVFSGQQLVFHAFPEALLEIHSCEMVTTILTDRISCSLIRHAEQLELPQQFEASSTPAVTQVL</sequence>
<keyword evidence="2" id="KW-1185">Reference proteome</keyword>
<dbReference type="EMBL" id="QXHD01000004">
    <property type="protein sequence ID" value="NEZ55120.1"/>
    <property type="molecule type" value="Genomic_DNA"/>
</dbReference>
<dbReference type="AlphaFoldDB" id="A0A6M0RGT3"/>
<dbReference type="Pfam" id="PF08865">
    <property type="entry name" value="DUF1830"/>
    <property type="match status" value="1"/>
</dbReference>
<gene>
    <name evidence="1" type="ORF">DXZ20_05395</name>
</gene>
<proteinExistence type="predicted"/>
<reference evidence="1 2" key="1">
    <citation type="journal article" date="2020" name="Microb. Ecol.">
        <title>Ecogenomics of the Marine Benthic Filamentous Cyanobacterium Adonisia.</title>
        <authorList>
            <person name="Walter J.M."/>
            <person name="Coutinho F.H."/>
            <person name="Leomil L."/>
            <person name="Hargreaves P.I."/>
            <person name="Campeao M.E."/>
            <person name="Vieira V.V."/>
            <person name="Silva B.S."/>
            <person name="Fistarol G.O."/>
            <person name="Salomon P.S."/>
            <person name="Sawabe T."/>
            <person name="Mino S."/>
            <person name="Hosokawa M."/>
            <person name="Miyashita H."/>
            <person name="Maruyama F."/>
            <person name="van Verk M.C."/>
            <person name="Dutilh B.E."/>
            <person name="Thompson C.C."/>
            <person name="Thompson F.L."/>
        </authorList>
    </citation>
    <scope>NUCLEOTIDE SEQUENCE [LARGE SCALE GENOMIC DNA]</scope>
    <source>
        <strain evidence="1 2">CCMR0081</strain>
    </source>
</reference>
<evidence type="ECO:0000313" key="1">
    <source>
        <dbReference type="EMBL" id="NEZ55120.1"/>
    </source>
</evidence>